<sequence length="84" mass="9446">MRKASKTLTAREVFARNVRRARRLKDLSQESLALELGMSRPYLSSVERGTRNVSIDNMGKLADALGVPLRDLVDPEKFRGLDDS</sequence>
<accession>A0A3N7JZK3</accession>
<dbReference type="SUPFAM" id="SSF47413">
    <property type="entry name" value="lambda repressor-like DNA-binding domains"/>
    <property type="match status" value="1"/>
</dbReference>
<organism evidence="5 6">
    <name type="scientific">Piscinibacter terrae</name>
    <dbReference type="NCBI Taxonomy" id="2496871"/>
    <lineage>
        <taxon>Bacteria</taxon>
        <taxon>Pseudomonadati</taxon>
        <taxon>Pseudomonadota</taxon>
        <taxon>Betaproteobacteria</taxon>
        <taxon>Burkholderiales</taxon>
        <taxon>Sphaerotilaceae</taxon>
        <taxon>Piscinibacter</taxon>
    </lineage>
</organism>
<evidence type="ECO:0000256" key="1">
    <source>
        <dbReference type="ARBA" id="ARBA00023015"/>
    </source>
</evidence>
<proteinExistence type="predicted"/>
<dbReference type="PANTHER" id="PTHR46797">
    <property type="entry name" value="HTH-TYPE TRANSCRIPTIONAL REGULATOR"/>
    <property type="match status" value="1"/>
</dbReference>
<reference evidence="5 6" key="2">
    <citation type="submission" date="2018-12" db="EMBL/GenBank/DDBJ databases">
        <title>Rhizobacter gummiphilus sp. nov., a rubber-degrading bacterium isolated from the soil of a botanical garden in Japan.</title>
        <authorList>
            <person name="Shunsuke S.S."/>
        </authorList>
    </citation>
    <scope>NUCLEOTIDE SEQUENCE [LARGE SCALE GENOMIC DNA]</scope>
    <source>
        <strain evidence="5 6">S-16</strain>
    </source>
</reference>
<dbReference type="EMBL" id="QUSW01000003">
    <property type="protein sequence ID" value="RQP24225.1"/>
    <property type="molecule type" value="Genomic_DNA"/>
</dbReference>
<evidence type="ECO:0000313" key="6">
    <source>
        <dbReference type="Proteomes" id="UP000267464"/>
    </source>
</evidence>
<feature type="domain" description="HTH cro/C1-type" evidence="4">
    <location>
        <begin position="18"/>
        <end position="72"/>
    </location>
</feature>
<dbReference type="AlphaFoldDB" id="A0A3N7JZK3"/>
<keyword evidence="6" id="KW-1185">Reference proteome</keyword>
<dbReference type="PROSITE" id="PS50943">
    <property type="entry name" value="HTH_CROC1"/>
    <property type="match status" value="1"/>
</dbReference>
<dbReference type="InterPro" id="IPR001387">
    <property type="entry name" value="Cro/C1-type_HTH"/>
</dbReference>
<dbReference type="PANTHER" id="PTHR46797:SF23">
    <property type="entry name" value="HTH-TYPE TRANSCRIPTIONAL REGULATOR SUTR"/>
    <property type="match status" value="1"/>
</dbReference>
<evidence type="ECO:0000259" key="4">
    <source>
        <dbReference type="PROSITE" id="PS50943"/>
    </source>
</evidence>
<dbReference type="SMART" id="SM00530">
    <property type="entry name" value="HTH_XRE"/>
    <property type="match status" value="1"/>
</dbReference>
<dbReference type="RefSeq" id="WP_124540718.1">
    <property type="nucleotide sequence ID" value="NZ_QUSW01000003.1"/>
</dbReference>
<comment type="caution">
    <text evidence="5">The sequence shown here is derived from an EMBL/GenBank/DDBJ whole genome shotgun (WGS) entry which is preliminary data.</text>
</comment>
<dbReference type="GO" id="GO:0005829">
    <property type="term" value="C:cytosol"/>
    <property type="evidence" value="ECO:0007669"/>
    <property type="project" value="TreeGrafter"/>
</dbReference>
<reference evidence="5 6" key="1">
    <citation type="submission" date="2018-08" db="EMBL/GenBank/DDBJ databases">
        <authorList>
            <person name="Khan S.A."/>
            <person name="Jeon C.O."/>
            <person name="Chun B.H."/>
            <person name="Jeong S.E."/>
        </authorList>
    </citation>
    <scope>NUCLEOTIDE SEQUENCE [LARGE SCALE GENOMIC DNA]</scope>
    <source>
        <strain evidence="5 6">S-16</strain>
    </source>
</reference>
<name>A0A3N7JZK3_9BURK</name>
<evidence type="ECO:0000256" key="3">
    <source>
        <dbReference type="ARBA" id="ARBA00023163"/>
    </source>
</evidence>
<protein>
    <submittedName>
        <fullName evidence="5">XRE family transcriptional regulator</fullName>
    </submittedName>
</protein>
<keyword evidence="3" id="KW-0804">Transcription</keyword>
<dbReference type="Gene3D" id="1.10.260.40">
    <property type="entry name" value="lambda repressor-like DNA-binding domains"/>
    <property type="match status" value="1"/>
</dbReference>
<evidence type="ECO:0000256" key="2">
    <source>
        <dbReference type="ARBA" id="ARBA00023125"/>
    </source>
</evidence>
<dbReference type="Proteomes" id="UP000267464">
    <property type="component" value="Unassembled WGS sequence"/>
</dbReference>
<dbReference type="InterPro" id="IPR050807">
    <property type="entry name" value="TransReg_Diox_bact_type"/>
</dbReference>
<dbReference type="Pfam" id="PF01381">
    <property type="entry name" value="HTH_3"/>
    <property type="match status" value="1"/>
</dbReference>
<dbReference type="InterPro" id="IPR010982">
    <property type="entry name" value="Lambda_DNA-bd_dom_sf"/>
</dbReference>
<dbReference type="GO" id="GO:0003700">
    <property type="term" value="F:DNA-binding transcription factor activity"/>
    <property type="evidence" value="ECO:0007669"/>
    <property type="project" value="TreeGrafter"/>
</dbReference>
<evidence type="ECO:0000313" key="5">
    <source>
        <dbReference type="EMBL" id="RQP24225.1"/>
    </source>
</evidence>
<dbReference type="GO" id="GO:0003677">
    <property type="term" value="F:DNA binding"/>
    <property type="evidence" value="ECO:0007669"/>
    <property type="project" value="UniProtKB-KW"/>
</dbReference>
<dbReference type="CDD" id="cd00093">
    <property type="entry name" value="HTH_XRE"/>
    <property type="match status" value="1"/>
</dbReference>
<keyword evidence="1" id="KW-0805">Transcription regulation</keyword>
<keyword evidence="2" id="KW-0238">DNA-binding</keyword>
<gene>
    <name evidence="5" type="ORF">DZC73_12975</name>
</gene>
<dbReference type="OrthoDB" id="8527856at2"/>